<evidence type="ECO:0000256" key="2">
    <source>
        <dbReference type="ARBA" id="ARBA00023043"/>
    </source>
</evidence>
<evidence type="ECO:0000256" key="1">
    <source>
        <dbReference type="ARBA" id="ARBA00022737"/>
    </source>
</evidence>
<dbReference type="Pfam" id="PF00023">
    <property type="entry name" value="Ank"/>
    <property type="match status" value="2"/>
</dbReference>
<dbReference type="PROSITE" id="PS50297">
    <property type="entry name" value="ANK_REP_REGION"/>
    <property type="match status" value="4"/>
</dbReference>
<name>A0A9P9DZZ5_9HYPO</name>
<evidence type="ECO:0000313" key="5">
    <source>
        <dbReference type="EMBL" id="KAH7128860.1"/>
    </source>
</evidence>
<dbReference type="Gene3D" id="1.25.40.20">
    <property type="entry name" value="Ankyrin repeat-containing domain"/>
    <property type="match status" value="3"/>
</dbReference>
<accession>A0A9P9DZZ5</accession>
<dbReference type="GO" id="GO:0005524">
    <property type="term" value="F:ATP binding"/>
    <property type="evidence" value="ECO:0007669"/>
    <property type="project" value="InterPro"/>
</dbReference>
<feature type="repeat" description="ANK" evidence="3">
    <location>
        <begin position="674"/>
        <end position="707"/>
    </location>
</feature>
<feature type="domain" description="Protein kinase" evidence="4">
    <location>
        <begin position="61"/>
        <end position="394"/>
    </location>
</feature>
<feature type="repeat" description="ANK" evidence="3">
    <location>
        <begin position="725"/>
        <end position="757"/>
    </location>
</feature>
<dbReference type="CDD" id="cd00180">
    <property type="entry name" value="PKc"/>
    <property type="match status" value="1"/>
</dbReference>
<dbReference type="PANTHER" id="PTHR24134">
    <property type="entry name" value="ANKYRIN REPEAT-CONTAINING PROTEIN DDB_G0279043"/>
    <property type="match status" value="1"/>
</dbReference>
<organism evidence="5 6">
    <name type="scientific">Dactylonectria macrodidyma</name>
    <dbReference type="NCBI Taxonomy" id="307937"/>
    <lineage>
        <taxon>Eukaryota</taxon>
        <taxon>Fungi</taxon>
        <taxon>Dikarya</taxon>
        <taxon>Ascomycota</taxon>
        <taxon>Pezizomycotina</taxon>
        <taxon>Sordariomycetes</taxon>
        <taxon>Hypocreomycetidae</taxon>
        <taxon>Hypocreales</taxon>
        <taxon>Nectriaceae</taxon>
        <taxon>Dactylonectria</taxon>
    </lineage>
</organism>
<dbReference type="Pfam" id="PF12796">
    <property type="entry name" value="Ank_2"/>
    <property type="match status" value="1"/>
</dbReference>
<feature type="repeat" description="ANK" evidence="3">
    <location>
        <begin position="1103"/>
        <end position="1136"/>
    </location>
</feature>
<dbReference type="EMBL" id="JAGMUV010000018">
    <property type="protein sequence ID" value="KAH7128860.1"/>
    <property type="molecule type" value="Genomic_DNA"/>
</dbReference>
<evidence type="ECO:0000259" key="4">
    <source>
        <dbReference type="PROSITE" id="PS50011"/>
    </source>
</evidence>
<reference evidence="5" key="1">
    <citation type="journal article" date="2021" name="Nat. Commun.">
        <title>Genetic determinants of endophytism in the Arabidopsis root mycobiome.</title>
        <authorList>
            <person name="Mesny F."/>
            <person name="Miyauchi S."/>
            <person name="Thiergart T."/>
            <person name="Pickel B."/>
            <person name="Atanasova L."/>
            <person name="Karlsson M."/>
            <person name="Huettel B."/>
            <person name="Barry K.W."/>
            <person name="Haridas S."/>
            <person name="Chen C."/>
            <person name="Bauer D."/>
            <person name="Andreopoulos W."/>
            <person name="Pangilinan J."/>
            <person name="LaButti K."/>
            <person name="Riley R."/>
            <person name="Lipzen A."/>
            <person name="Clum A."/>
            <person name="Drula E."/>
            <person name="Henrissat B."/>
            <person name="Kohler A."/>
            <person name="Grigoriev I.V."/>
            <person name="Martin F.M."/>
            <person name="Hacquard S."/>
        </authorList>
    </citation>
    <scope>NUCLEOTIDE SEQUENCE</scope>
    <source>
        <strain evidence="5">MPI-CAGE-AT-0147</strain>
    </source>
</reference>
<dbReference type="InterPro" id="IPR000719">
    <property type="entry name" value="Prot_kinase_dom"/>
</dbReference>
<proteinExistence type="predicted"/>
<evidence type="ECO:0000313" key="6">
    <source>
        <dbReference type="Proteomes" id="UP000738349"/>
    </source>
</evidence>
<dbReference type="InterPro" id="IPR036770">
    <property type="entry name" value="Ankyrin_rpt-contain_sf"/>
</dbReference>
<sequence>MPTPMGDSTTARLNALESVSLRTTPPIPEYLELIDIDALAKHQFSIEGPVGSNNRVGAPSATGTLLLGAGGTFTVRRVPYESITHPIDAWDEPFDRTKRFVVVKQPGVDNKRGGGNWDKRLRDVMMELKILSHKPIRRHPNIVKLHSFMWDSQSNVSTALAPSLILEYADLGTLSDFQDIRRLAIYCTTKRHICVDIAEGLRFLNECGIVHGDVKSQNILLFRNEPYHQHWESTIRAKISDFGCSLIGMSDDIDCPKQQPWGSTELWAAPEPLPHDGCLDFLSLRRRDLYSYGLLVWQIICDGLEPWRLLTWDSNHDQIMIQPREEVGPPLQKVDISKLKQKEDTILGLAVTLIQGWSGVAEVCDKTRAVLGVTMRKDPSLRARSFDDILKIWGESKDARSERLLAPLPLTKGDFGISSPMFPKNIHLLKTTPPSFRHFVCDQLSMQAQWSASAAERANSAYAVAVCRLQGFYQEAQESLPNMAKGDSLKSAAAAVLQAAELGHVLARALVPSILEAAKLPTINWPSGEVLVEWLLNAVQQGSMRARLELSKGYPTAYHATVSEMRANRCRCADSLPVDEITPSNPSTFFNGFSLLDNIAKKILTQPGISRLHQAAYLGSFRGCQYLVEDCKVQIDLPNSQGCTPLHFAARNSQVEVCNYLIERGADINAQDDGGITALHMALLSLNTDDILGMLLDLGADPDRLAASQSGQSWLPDCYDYLIDPEGTPLHFAIKLQNLSAVQLLLQRGADPNKRSSSGITSFELCVQMRSSRLLELLLPYALKHDTNLPNPHNLYPCLVGFGLSQMTTTLYWQEGPHVAFLIPLVDRIREGGISLDNKGILHWAFDADRHEIVDYYLQRFRQKGENLAGPYRFRMIDYKSDESMVRDILLGDSMTTGFSNILGASSKAMALVVLKYAPKPLHPSGNYGLPWLMAIGARRIEPREDTQDLVSALIEAGADMSTTDDRGNGPLYSAAFWNNYNAVEALLSYNPSVDDIQRAIQVCLSKGIPRVASSILSAIFAKCPQALTVPLPKQDESAMYLNILDPNNTELNYLRSFCNANEFSRDETSNRASLLEALQMMQTQASNEQALRERLNEQSFFGPQTPLHCAARTGSVQLVEELLSKSGIDVNAMPVLHMPGFESPLTLSHEGEQDVISVFPDPMAAISSGLTPLDCAYDRNWELSLFQWPEKDRPLIEDLRKAGGTHREQNDFEWRTQAVIGLLRGAGGKTHEEIFGLPGTMTDLGLRNTAREESRMAFIEKNKPTEPSETSQQIQKLWGEVCGLPSSDKTHHRYPGLLSIADPARPRFSALSREAMILFDKCQTKGPSDIVSSSLHLELSQRRSRFEKWTGYNGVLSGHLDAMQDIPPTTASHTLAVGIFIGLYEVIQTLEYLHHTVREQVHRRDYQHRCQELLGDLDKAFDAFMTEKIRLKELSSAAVAEVETKLHVRLAELDMRGNLK</sequence>
<gene>
    <name evidence="5" type="ORF">EDB81DRAFT_906536</name>
</gene>
<dbReference type="PROSITE" id="PS00108">
    <property type="entry name" value="PROTEIN_KINASE_ST"/>
    <property type="match status" value="1"/>
</dbReference>
<keyword evidence="6" id="KW-1185">Reference proteome</keyword>
<dbReference type="InterPro" id="IPR008271">
    <property type="entry name" value="Ser/Thr_kinase_AS"/>
</dbReference>
<dbReference type="SUPFAM" id="SSF56112">
    <property type="entry name" value="Protein kinase-like (PK-like)"/>
    <property type="match status" value="1"/>
</dbReference>
<dbReference type="PANTHER" id="PTHR24134:SF9">
    <property type="entry name" value="ANKYRIN REPEAT AND SOCS BOX PROTEIN 8"/>
    <property type="match status" value="1"/>
</dbReference>
<dbReference type="InterPro" id="IPR011009">
    <property type="entry name" value="Kinase-like_dom_sf"/>
</dbReference>
<comment type="caution">
    <text evidence="5">The sequence shown here is derived from an EMBL/GenBank/DDBJ whole genome shotgun (WGS) entry which is preliminary data.</text>
</comment>
<feature type="repeat" description="ANK" evidence="3">
    <location>
        <begin position="641"/>
        <end position="673"/>
    </location>
</feature>
<dbReference type="PROSITE" id="PS50088">
    <property type="entry name" value="ANK_REPEAT"/>
    <property type="match status" value="4"/>
</dbReference>
<dbReference type="Pfam" id="PF07714">
    <property type="entry name" value="PK_Tyr_Ser-Thr"/>
    <property type="match status" value="1"/>
</dbReference>
<keyword evidence="2 3" id="KW-0040">ANK repeat</keyword>
<protein>
    <recommendedName>
        <fullName evidence="4">Protein kinase domain-containing protein</fullName>
    </recommendedName>
</protein>
<dbReference type="PROSITE" id="PS50011">
    <property type="entry name" value="PROTEIN_KINASE_DOM"/>
    <property type="match status" value="1"/>
</dbReference>
<evidence type="ECO:0000256" key="3">
    <source>
        <dbReference type="PROSITE-ProRule" id="PRU00023"/>
    </source>
</evidence>
<dbReference type="Gene3D" id="1.10.510.10">
    <property type="entry name" value="Transferase(Phosphotransferase) domain 1"/>
    <property type="match status" value="1"/>
</dbReference>
<dbReference type="InterPro" id="IPR001245">
    <property type="entry name" value="Ser-Thr/Tyr_kinase_cat_dom"/>
</dbReference>
<dbReference type="OrthoDB" id="4062651at2759"/>
<dbReference type="SMART" id="SM00248">
    <property type="entry name" value="ANK"/>
    <property type="match status" value="8"/>
</dbReference>
<dbReference type="SUPFAM" id="SSF48403">
    <property type="entry name" value="Ankyrin repeat"/>
    <property type="match status" value="2"/>
</dbReference>
<dbReference type="InterPro" id="IPR002110">
    <property type="entry name" value="Ankyrin_rpt"/>
</dbReference>
<dbReference type="SMART" id="SM00220">
    <property type="entry name" value="S_TKc"/>
    <property type="match status" value="1"/>
</dbReference>
<dbReference type="GO" id="GO:0004672">
    <property type="term" value="F:protein kinase activity"/>
    <property type="evidence" value="ECO:0007669"/>
    <property type="project" value="InterPro"/>
</dbReference>
<dbReference type="PRINTS" id="PR01415">
    <property type="entry name" value="ANKYRIN"/>
</dbReference>
<dbReference type="Proteomes" id="UP000738349">
    <property type="component" value="Unassembled WGS sequence"/>
</dbReference>
<keyword evidence="1" id="KW-0677">Repeat</keyword>
<dbReference type="Pfam" id="PF13637">
    <property type="entry name" value="Ank_4"/>
    <property type="match status" value="1"/>
</dbReference>